<keyword evidence="2 4" id="KW-0808">Transferase</keyword>
<dbReference type="InterPro" id="IPR036589">
    <property type="entry name" value="HCY_dom_sf"/>
</dbReference>
<evidence type="ECO:0000313" key="7">
    <source>
        <dbReference type="RefSeq" id="XP_005104042.1"/>
    </source>
</evidence>
<dbReference type="InterPro" id="IPR017226">
    <property type="entry name" value="BHMT-like"/>
</dbReference>
<dbReference type="InterPro" id="IPR003726">
    <property type="entry name" value="HCY_dom"/>
</dbReference>
<comment type="pathway">
    <text evidence="3">Amino-acid biosynthesis; L-methionine biosynthesis via de novo pathway.</text>
</comment>
<accession>A0ABM0JXT2</accession>
<keyword evidence="6" id="KW-1185">Reference proteome</keyword>
<gene>
    <name evidence="7" type="primary">LOC101859803</name>
</gene>
<feature type="binding site" evidence="4">
    <location>
        <position position="297"/>
    </location>
    <ligand>
        <name>Zn(2+)</name>
        <dbReference type="ChEBI" id="CHEBI:29105"/>
    </ligand>
</feature>
<dbReference type="Gene3D" id="3.20.20.330">
    <property type="entry name" value="Homocysteine-binding-like domain"/>
    <property type="match status" value="1"/>
</dbReference>
<proteinExistence type="predicted"/>
<feature type="binding site" evidence="4">
    <location>
        <position position="298"/>
    </location>
    <ligand>
        <name>Zn(2+)</name>
        <dbReference type="ChEBI" id="CHEBI:29105"/>
    </ligand>
</feature>
<name>A0ABM0JXT2_APLCA</name>
<keyword evidence="4" id="KW-0862">Zinc</keyword>
<keyword evidence="4" id="KW-0479">Metal-binding</keyword>
<sequence>MSAGKVKGLRERLRDGESIICAEGYMWELERRGFVKCGCFTPEVVLDYPERVTSLHEEYVLSGSDVVEAYTYYGHREKMKVIGREDELEKLNLNSLSMAREVADKYGKLMAGNLSNSTTFVPNDKESARKTAEIFKEQVEWAVKGNADYMIAETFSDFAEALIALEVIKKYGNGIPVVVTIALYSPDLTTDDVPAVEALRRLEEAGADVVGLNCARGPATMLPVLREARKVCKGPLAALPVPFRTTEKERTFQALTDPKTGKSVYPLDLACLQCNRSDIRNFAKEAKEIGIQYIGLCCGSSSNFLRELAEVYGRKPASSVYSPDLKKSYVFGSDVTGHAKKVAEHMRGTTLMEFS</sequence>
<evidence type="ECO:0000256" key="3">
    <source>
        <dbReference type="ARBA" id="ARBA00034478"/>
    </source>
</evidence>
<comment type="cofactor">
    <cofactor evidence="4">
        <name>Zn(2+)</name>
        <dbReference type="ChEBI" id="CHEBI:29105"/>
    </cofactor>
</comment>
<organism evidence="6 7">
    <name type="scientific">Aplysia californica</name>
    <name type="common">California sea hare</name>
    <dbReference type="NCBI Taxonomy" id="6500"/>
    <lineage>
        <taxon>Eukaryota</taxon>
        <taxon>Metazoa</taxon>
        <taxon>Spiralia</taxon>
        <taxon>Lophotrochozoa</taxon>
        <taxon>Mollusca</taxon>
        <taxon>Gastropoda</taxon>
        <taxon>Heterobranchia</taxon>
        <taxon>Euthyneura</taxon>
        <taxon>Tectipleura</taxon>
        <taxon>Aplysiida</taxon>
        <taxon>Aplysioidea</taxon>
        <taxon>Aplysiidae</taxon>
        <taxon>Aplysia</taxon>
    </lineage>
</organism>
<dbReference type="GeneID" id="101859803"/>
<reference evidence="7" key="1">
    <citation type="submission" date="2025-08" db="UniProtKB">
        <authorList>
            <consortium name="RefSeq"/>
        </authorList>
    </citation>
    <scope>IDENTIFICATION</scope>
</reference>
<evidence type="ECO:0000256" key="4">
    <source>
        <dbReference type="PROSITE-ProRule" id="PRU00333"/>
    </source>
</evidence>
<dbReference type="Pfam" id="PF02574">
    <property type="entry name" value="S-methyl_trans"/>
    <property type="match status" value="1"/>
</dbReference>
<dbReference type="PANTHER" id="PTHR11103:SF18">
    <property type="entry name" value="SLR1189 PROTEIN"/>
    <property type="match status" value="1"/>
</dbReference>
<evidence type="ECO:0000256" key="1">
    <source>
        <dbReference type="ARBA" id="ARBA00022603"/>
    </source>
</evidence>
<dbReference type="RefSeq" id="XP_005104042.1">
    <property type="nucleotide sequence ID" value="XM_005103985.3"/>
</dbReference>
<evidence type="ECO:0000256" key="2">
    <source>
        <dbReference type="ARBA" id="ARBA00022679"/>
    </source>
</evidence>
<protein>
    <submittedName>
        <fullName evidence="7">Betaine--homocysteine S-methyltransferase 1</fullName>
    </submittedName>
</protein>
<keyword evidence="1 4" id="KW-0489">Methyltransferase</keyword>
<evidence type="ECO:0000313" key="6">
    <source>
        <dbReference type="Proteomes" id="UP000694888"/>
    </source>
</evidence>
<dbReference type="PIRSF" id="PIRSF037505">
    <property type="entry name" value="Betaine_HMT"/>
    <property type="match status" value="1"/>
</dbReference>
<feature type="domain" description="Hcy-binding" evidence="5">
    <location>
        <begin position="7"/>
        <end position="312"/>
    </location>
</feature>
<dbReference type="Proteomes" id="UP000694888">
    <property type="component" value="Unplaced"/>
</dbReference>
<feature type="binding site" evidence="4">
    <location>
        <position position="214"/>
    </location>
    <ligand>
        <name>Zn(2+)</name>
        <dbReference type="ChEBI" id="CHEBI:29105"/>
    </ligand>
</feature>
<dbReference type="PROSITE" id="PS50970">
    <property type="entry name" value="HCY"/>
    <property type="match status" value="1"/>
</dbReference>
<dbReference type="SUPFAM" id="SSF82282">
    <property type="entry name" value="Homocysteine S-methyltransferase"/>
    <property type="match status" value="1"/>
</dbReference>
<evidence type="ECO:0000259" key="5">
    <source>
        <dbReference type="PROSITE" id="PS50970"/>
    </source>
</evidence>
<dbReference type="PANTHER" id="PTHR11103">
    <property type="entry name" value="SLR1189 PROTEIN"/>
    <property type="match status" value="1"/>
</dbReference>